<dbReference type="Pfam" id="PF13276">
    <property type="entry name" value="HTH_21"/>
    <property type="match status" value="1"/>
</dbReference>
<dbReference type="GO" id="GO:0015074">
    <property type="term" value="P:DNA integration"/>
    <property type="evidence" value="ECO:0007669"/>
    <property type="project" value="InterPro"/>
</dbReference>
<dbReference type="Proteomes" id="UP000324797">
    <property type="component" value="Unassembled WGS sequence"/>
</dbReference>
<organism evidence="2 3">
    <name type="scientific">Bradyrhizobium hipponense</name>
    <dbReference type="NCBI Taxonomy" id="2605638"/>
    <lineage>
        <taxon>Bacteria</taxon>
        <taxon>Pseudomonadati</taxon>
        <taxon>Pseudomonadota</taxon>
        <taxon>Alphaproteobacteria</taxon>
        <taxon>Hyphomicrobiales</taxon>
        <taxon>Nitrobacteraceae</taxon>
        <taxon>Bradyrhizobium</taxon>
    </lineage>
</organism>
<reference evidence="2 3" key="1">
    <citation type="submission" date="2019-08" db="EMBL/GenBank/DDBJ databases">
        <title>Bradyrhizobium hipponensis sp. nov., a rhizobium isolated from a Lupinus angustifolius root nodule in Tunisia.</title>
        <authorList>
            <person name="Off K."/>
            <person name="Rejili M."/>
            <person name="Mars M."/>
            <person name="Brachmann A."/>
            <person name="Marin M."/>
        </authorList>
    </citation>
    <scope>NUCLEOTIDE SEQUENCE [LARGE SCALE GENOMIC DNA]</scope>
    <source>
        <strain evidence="3">aSej3</strain>
    </source>
</reference>
<comment type="caution">
    <text evidence="2">The sequence shown here is derived from an EMBL/GenBank/DDBJ whole genome shotgun (WGS) entry which is preliminary data.</text>
</comment>
<dbReference type="InterPro" id="IPR012337">
    <property type="entry name" value="RNaseH-like_sf"/>
</dbReference>
<dbReference type="GO" id="GO:0003676">
    <property type="term" value="F:nucleic acid binding"/>
    <property type="evidence" value="ECO:0007669"/>
    <property type="project" value="InterPro"/>
</dbReference>
<dbReference type="RefSeq" id="WP_148737165.1">
    <property type="nucleotide sequence ID" value="NZ_VSTH01000011.1"/>
</dbReference>
<dbReference type="Pfam" id="PF00665">
    <property type="entry name" value="rve"/>
    <property type="match status" value="1"/>
</dbReference>
<evidence type="ECO:0000313" key="2">
    <source>
        <dbReference type="EMBL" id="TYO68261.1"/>
    </source>
</evidence>
<dbReference type="AlphaFoldDB" id="A0A5S4YV80"/>
<dbReference type="InterPro" id="IPR036397">
    <property type="entry name" value="RNaseH_sf"/>
</dbReference>
<evidence type="ECO:0000259" key="1">
    <source>
        <dbReference type="PROSITE" id="PS50994"/>
    </source>
</evidence>
<dbReference type="Gene3D" id="3.30.420.10">
    <property type="entry name" value="Ribonuclease H-like superfamily/Ribonuclease H"/>
    <property type="match status" value="1"/>
</dbReference>
<accession>A0A5S4YV80</accession>
<sequence>MTLEASGSQGDVLRLCKLAGVPRATYYRHLARRGEGADECELQDLIQRICLKHRFYGDRRVTAVLRRQGMVVNAKKVQRLMREDNLLAQRKAPFLKPPADRPSTFLIVPNLVRGLAPSAPDQIWVADITYVHLARAFAYLAVILDAFSRKAVGWAFENTLDASLAIAALETALDARKPQPGSLIHHSDRGVQGASIAYRQRLAEHDITISMSRPGNPFDNAKAESFMKTLKTEEINSSAFADIKDARRRIDGFIAEVYNKDRLHSVLGYQSPLEFETAFAQNNTR</sequence>
<dbReference type="EMBL" id="VSTH01000011">
    <property type="protein sequence ID" value="TYO68261.1"/>
    <property type="molecule type" value="Genomic_DNA"/>
</dbReference>
<protein>
    <submittedName>
        <fullName evidence="2">IS3 family transposase</fullName>
    </submittedName>
</protein>
<dbReference type="InterPro" id="IPR050900">
    <property type="entry name" value="Transposase_IS3/IS150/IS904"/>
</dbReference>
<keyword evidence="3" id="KW-1185">Reference proteome</keyword>
<dbReference type="SUPFAM" id="SSF53098">
    <property type="entry name" value="Ribonuclease H-like"/>
    <property type="match status" value="1"/>
</dbReference>
<proteinExistence type="predicted"/>
<dbReference type="Pfam" id="PF13333">
    <property type="entry name" value="rve_2"/>
    <property type="match status" value="1"/>
</dbReference>
<name>A0A5S4YV80_9BRAD</name>
<dbReference type="InterPro" id="IPR001584">
    <property type="entry name" value="Integrase_cat-core"/>
</dbReference>
<feature type="domain" description="Integrase catalytic" evidence="1">
    <location>
        <begin position="116"/>
        <end position="280"/>
    </location>
</feature>
<dbReference type="PANTHER" id="PTHR46889">
    <property type="entry name" value="TRANSPOSASE INSF FOR INSERTION SEQUENCE IS3B-RELATED"/>
    <property type="match status" value="1"/>
</dbReference>
<dbReference type="NCBIfam" id="NF033516">
    <property type="entry name" value="transpos_IS3"/>
    <property type="match status" value="1"/>
</dbReference>
<dbReference type="PANTHER" id="PTHR46889:SF7">
    <property type="entry name" value="TRANSPOSASE FOR INSERTION SEQUENCE ELEMENT IS904"/>
    <property type="match status" value="1"/>
</dbReference>
<dbReference type="InterPro" id="IPR048020">
    <property type="entry name" value="Transpos_IS3"/>
</dbReference>
<gene>
    <name evidence="2" type="ORF">FXV83_01755</name>
</gene>
<dbReference type="PROSITE" id="PS50994">
    <property type="entry name" value="INTEGRASE"/>
    <property type="match status" value="1"/>
</dbReference>
<evidence type="ECO:0000313" key="3">
    <source>
        <dbReference type="Proteomes" id="UP000324797"/>
    </source>
</evidence>
<dbReference type="InterPro" id="IPR025948">
    <property type="entry name" value="HTH-like_dom"/>
</dbReference>